<evidence type="ECO:0000256" key="10">
    <source>
        <dbReference type="ARBA" id="ARBA00042242"/>
    </source>
</evidence>
<dbReference type="SUPFAM" id="SSF52440">
    <property type="entry name" value="PreATP-grasp domain"/>
    <property type="match status" value="1"/>
</dbReference>
<dbReference type="GO" id="GO:0004637">
    <property type="term" value="F:phosphoribosylamine-glycine ligase activity"/>
    <property type="evidence" value="ECO:0007669"/>
    <property type="project" value="UniProtKB-UniRule"/>
</dbReference>
<dbReference type="InterPro" id="IPR037123">
    <property type="entry name" value="PRibGlycinamide_synth_C_sf"/>
</dbReference>
<dbReference type="SUPFAM" id="SSF51246">
    <property type="entry name" value="Rudiment single hybrid motif"/>
    <property type="match status" value="1"/>
</dbReference>
<dbReference type="PROSITE" id="PS50975">
    <property type="entry name" value="ATP_GRASP"/>
    <property type="match status" value="1"/>
</dbReference>
<dbReference type="InterPro" id="IPR020562">
    <property type="entry name" value="PRibGlycinamide_synth_N"/>
</dbReference>
<dbReference type="Gene3D" id="3.90.600.10">
    <property type="entry name" value="Phosphoribosylglycinamide synthetase, C-terminal domain"/>
    <property type="match status" value="1"/>
</dbReference>
<evidence type="ECO:0000256" key="7">
    <source>
        <dbReference type="ARBA" id="ARBA00022755"/>
    </source>
</evidence>
<dbReference type="GO" id="GO:0046872">
    <property type="term" value="F:metal ion binding"/>
    <property type="evidence" value="ECO:0007669"/>
    <property type="project" value="InterPro"/>
</dbReference>
<dbReference type="Gene3D" id="3.30.470.20">
    <property type="entry name" value="ATP-grasp fold, B domain"/>
    <property type="match status" value="1"/>
</dbReference>
<comment type="similarity">
    <text evidence="9 12">Belongs to the GARS family.</text>
</comment>
<name>A0A2W5Z9Z1_9BACT</name>
<dbReference type="Pfam" id="PF01071">
    <property type="entry name" value="GARS_A"/>
    <property type="match status" value="1"/>
</dbReference>
<comment type="cofactor">
    <cofactor evidence="2">
        <name>Mg(2+)</name>
        <dbReference type="ChEBI" id="CHEBI:18420"/>
    </cofactor>
</comment>
<reference evidence="16" key="2">
    <citation type="submission" date="2018-05" db="EMBL/GenBank/DDBJ databases">
        <authorList>
            <person name="Ferrari B."/>
        </authorList>
    </citation>
    <scope>NUCLEOTIDE SEQUENCE</scope>
    <source>
        <strain evidence="16">RRmetagenome_bin12</strain>
    </source>
</reference>
<comment type="cofactor">
    <cofactor evidence="1">
        <name>Mn(2+)</name>
        <dbReference type="ChEBI" id="CHEBI:29035"/>
    </cofactor>
</comment>
<evidence type="ECO:0000256" key="5">
    <source>
        <dbReference type="ARBA" id="ARBA00022598"/>
    </source>
</evidence>
<dbReference type="Proteomes" id="UP000248724">
    <property type="component" value="Unassembled WGS sequence"/>
</dbReference>
<dbReference type="Pfam" id="PF02843">
    <property type="entry name" value="GARS_C"/>
    <property type="match status" value="1"/>
</dbReference>
<evidence type="ECO:0000256" key="11">
    <source>
        <dbReference type="ARBA" id="ARBA00042864"/>
    </source>
</evidence>
<comment type="catalytic activity">
    <reaction evidence="12">
        <text>5-phospho-beta-D-ribosylamine + glycine + ATP = N(1)-(5-phospho-beta-D-ribosyl)glycinamide + ADP + phosphate + H(+)</text>
        <dbReference type="Rhea" id="RHEA:17453"/>
        <dbReference type="ChEBI" id="CHEBI:15378"/>
        <dbReference type="ChEBI" id="CHEBI:30616"/>
        <dbReference type="ChEBI" id="CHEBI:43474"/>
        <dbReference type="ChEBI" id="CHEBI:57305"/>
        <dbReference type="ChEBI" id="CHEBI:58681"/>
        <dbReference type="ChEBI" id="CHEBI:143788"/>
        <dbReference type="ChEBI" id="CHEBI:456216"/>
        <dbReference type="EC" id="6.3.4.13"/>
    </reaction>
</comment>
<dbReference type="HAMAP" id="MF_00138">
    <property type="entry name" value="GARS"/>
    <property type="match status" value="1"/>
</dbReference>
<dbReference type="Gene3D" id="3.40.50.20">
    <property type="match status" value="1"/>
</dbReference>
<dbReference type="AlphaFoldDB" id="A0A2W5Z9Z1"/>
<evidence type="ECO:0000256" key="3">
    <source>
        <dbReference type="ARBA" id="ARBA00005174"/>
    </source>
</evidence>
<dbReference type="UniPathway" id="UPA00074">
    <property type="reaction ID" value="UER00125"/>
</dbReference>
<reference evidence="15 18" key="3">
    <citation type="submission" date="2020-10" db="EMBL/GenBank/DDBJ databases">
        <title>Ca. Dormibacterota MAGs.</title>
        <authorList>
            <person name="Montgomery K."/>
        </authorList>
    </citation>
    <scope>NUCLEOTIDE SEQUENCE [LARGE SCALE GENOMIC DNA]</scope>
    <source>
        <strain evidence="15">SC8812_S17_18</strain>
    </source>
</reference>
<dbReference type="GO" id="GO:0006189">
    <property type="term" value="P:'de novo' IMP biosynthetic process"/>
    <property type="evidence" value="ECO:0007669"/>
    <property type="project" value="UniProtKB-UniRule"/>
</dbReference>
<dbReference type="GO" id="GO:0009113">
    <property type="term" value="P:purine nucleobase biosynthetic process"/>
    <property type="evidence" value="ECO:0007669"/>
    <property type="project" value="InterPro"/>
</dbReference>
<evidence type="ECO:0000256" key="8">
    <source>
        <dbReference type="ARBA" id="ARBA00022840"/>
    </source>
</evidence>
<comment type="caution">
    <text evidence="16">The sequence shown here is derived from an EMBL/GenBank/DDBJ whole genome shotgun (WGS) entry which is preliminary data.</text>
</comment>
<dbReference type="InterPro" id="IPR011761">
    <property type="entry name" value="ATP-grasp"/>
</dbReference>
<dbReference type="InterPro" id="IPR020561">
    <property type="entry name" value="PRibGlycinamid_synth_ATP-grasp"/>
</dbReference>
<keyword evidence="6 13" id="KW-0547">Nucleotide-binding</keyword>
<keyword evidence="8 13" id="KW-0067">ATP-binding</keyword>
<dbReference type="Gene3D" id="3.30.1490.20">
    <property type="entry name" value="ATP-grasp fold, A domain"/>
    <property type="match status" value="1"/>
</dbReference>
<keyword evidence="7 12" id="KW-0658">Purine biosynthesis</keyword>
<evidence type="ECO:0000256" key="1">
    <source>
        <dbReference type="ARBA" id="ARBA00001936"/>
    </source>
</evidence>
<dbReference type="InterPro" id="IPR020560">
    <property type="entry name" value="PRibGlycinamide_synth_C-dom"/>
</dbReference>
<dbReference type="EMBL" id="JAEKNS010000005">
    <property type="protein sequence ID" value="MBJ7593300.1"/>
    <property type="molecule type" value="Genomic_DNA"/>
</dbReference>
<dbReference type="InterPro" id="IPR011054">
    <property type="entry name" value="Rudment_hybrid_motif"/>
</dbReference>
<evidence type="ECO:0000259" key="14">
    <source>
        <dbReference type="PROSITE" id="PS50975"/>
    </source>
</evidence>
<dbReference type="GO" id="GO:0005524">
    <property type="term" value="F:ATP binding"/>
    <property type="evidence" value="ECO:0007669"/>
    <property type="project" value="UniProtKB-UniRule"/>
</dbReference>
<evidence type="ECO:0000313" key="18">
    <source>
        <dbReference type="Proteomes" id="UP000606991"/>
    </source>
</evidence>
<accession>A0A934MY94</accession>
<dbReference type="SUPFAM" id="SSF56059">
    <property type="entry name" value="Glutathione synthetase ATP-binding domain-like"/>
    <property type="match status" value="1"/>
</dbReference>
<dbReference type="InterPro" id="IPR020559">
    <property type="entry name" value="PRibGlycinamide_synth_CS"/>
</dbReference>
<dbReference type="Pfam" id="PF02844">
    <property type="entry name" value="GARS_N"/>
    <property type="match status" value="1"/>
</dbReference>
<evidence type="ECO:0000256" key="13">
    <source>
        <dbReference type="PROSITE-ProRule" id="PRU00409"/>
    </source>
</evidence>
<reference evidence="16 17" key="1">
    <citation type="journal article" date="2017" name="Nature">
        <title>Atmospheric trace gases support primary production in Antarctic desert surface soil.</title>
        <authorList>
            <person name="Ji M."/>
            <person name="Greening C."/>
            <person name="Vanwonterghem I."/>
            <person name="Carere C.R."/>
            <person name="Bay S.K."/>
            <person name="Steen J.A."/>
            <person name="Montgomery K."/>
            <person name="Lines T."/>
            <person name="Beardall J."/>
            <person name="van Dorst J."/>
            <person name="Snape I."/>
            <person name="Stott M.B."/>
            <person name="Hugenholtz P."/>
            <person name="Ferrari B.C."/>
        </authorList>
    </citation>
    <scope>NUCLEOTIDE SEQUENCE [LARGE SCALE GENOMIC DNA]</scope>
    <source>
        <strain evidence="16">RRmetagenome_bin12</strain>
    </source>
</reference>
<protein>
    <recommendedName>
        <fullName evidence="4 12">Phosphoribosylamine--glycine ligase</fullName>
        <ecNumber evidence="4 12">6.3.4.13</ecNumber>
    </recommendedName>
    <alternativeName>
        <fullName evidence="12">GARS</fullName>
    </alternativeName>
    <alternativeName>
        <fullName evidence="10 12">Glycinamide ribonucleotide synthetase</fullName>
    </alternativeName>
    <alternativeName>
        <fullName evidence="11 12">Phosphoribosylglycinamide synthetase</fullName>
    </alternativeName>
</protein>
<organism evidence="16 17">
    <name type="scientific">Candidatus Aeolococcus gillhamiae</name>
    <dbReference type="NCBI Taxonomy" id="3127015"/>
    <lineage>
        <taxon>Bacteria</taxon>
        <taxon>Bacillati</taxon>
        <taxon>Candidatus Dormiibacterota</taxon>
        <taxon>Candidatus Dormibacteria</taxon>
        <taxon>Candidatus Aeolococcales</taxon>
        <taxon>Candidatus Aeolococcaceae</taxon>
        <taxon>Candidatus Aeolococcus</taxon>
    </lineage>
</organism>
<keyword evidence="5 12" id="KW-0436">Ligase</keyword>
<dbReference type="InterPro" id="IPR013815">
    <property type="entry name" value="ATP_grasp_subdomain_1"/>
</dbReference>
<dbReference type="SMART" id="SM01210">
    <property type="entry name" value="GARS_C"/>
    <property type="match status" value="1"/>
</dbReference>
<evidence type="ECO:0000256" key="9">
    <source>
        <dbReference type="ARBA" id="ARBA00038345"/>
    </source>
</evidence>
<dbReference type="Proteomes" id="UP000606991">
    <property type="component" value="Unassembled WGS sequence"/>
</dbReference>
<comment type="pathway">
    <text evidence="3 12">Purine metabolism; IMP biosynthesis via de novo pathway; N(1)-(5-phospho-D-ribosyl)glycinamide from 5-phospho-alpha-D-ribose 1-diphosphate: step 2/2.</text>
</comment>
<proteinExistence type="inferred from homology"/>
<evidence type="ECO:0000256" key="4">
    <source>
        <dbReference type="ARBA" id="ARBA00013255"/>
    </source>
</evidence>
<dbReference type="PANTHER" id="PTHR43472:SF1">
    <property type="entry name" value="PHOSPHORIBOSYLAMINE--GLYCINE LIGASE, CHLOROPLASTIC"/>
    <property type="match status" value="1"/>
</dbReference>
<accession>A0A2W5Z9Z1</accession>
<evidence type="ECO:0000313" key="15">
    <source>
        <dbReference type="EMBL" id="MBJ7593300.1"/>
    </source>
</evidence>
<dbReference type="PROSITE" id="PS00184">
    <property type="entry name" value="GARS"/>
    <property type="match status" value="1"/>
</dbReference>
<dbReference type="PANTHER" id="PTHR43472">
    <property type="entry name" value="PHOSPHORIBOSYLAMINE--GLYCINE LIGASE"/>
    <property type="match status" value="1"/>
</dbReference>
<feature type="domain" description="ATP-grasp" evidence="14">
    <location>
        <begin position="109"/>
        <end position="317"/>
    </location>
</feature>
<dbReference type="NCBIfam" id="TIGR00877">
    <property type="entry name" value="purD"/>
    <property type="match status" value="1"/>
</dbReference>
<sequence>MRVLIAGSGAREHALAWACTRQSSNVELICAPGNGGTAIMPMAANVPVAADDGAGIVAAAREFEANLVVVGPDAALAAGVADACTAAGIPVFGPAASAARIESSKVFAKTVMDEANIATARWLSGKVTDRRRLLNLVAELGGRCVVKADGLALGKGVFVCDDVDEAEAAIAACFDEQRFGAAGNEVLVEERLEGLEVSVLALTDSRNIRVLPAARDYKRIDDGDAGPNTGGMGALTPPAGIDPQFLELVEAQVLRPCVDTLRELGSPFSGCLYAGLMITADGLRVLEFNARFGDPETQVIVPVLTDDLLTLMADCAAGTLSPGYGVAASPSSAVGVVLAAAGYPGAPRKGDAITGLDQLDPSVIAFHAGTRRDADDTLRTDGGRVLTLVARGDSPDEARQQVYGALPGIHFEGMKYRGDIGLEQAGDI</sequence>
<evidence type="ECO:0000256" key="6">
    <source>
        <dbReference type="ARBA" id="ARBA00022741"/>
    </source>
</evidence>
<evidence type="ECO:0000313" key="17">
    <source>
        <dbReference type="Proteomes" id="UP000248724"/>
    </source>
</evidence>
<dbReference type="EMBL" id="QHBU01000133">
    <property type="protein sequence ID" value="PZR80827.1"/>
    <property type="molecule type" value="Genomic_DNA"/>
</dbReference>
<evidence type="ECO:0000256" key="2">
    <source>
        <dbReference type="ARBA" id="ARBA00001946"/>
    </source>
</evidence>
<dbReference type="InterPro" id="IPR016185">
    <property type="entry name" value="PreATP-grasp_dom_sf"/>
</dbReference>
<dbReference type="SMART" id="SM01209">
    <property type="entry name" value="GARS_A"/>
    <property type="match status" value="1"/>
</dbReference>
<evidence type="ECO:0000256" key="12">
    <source>
        <dbReference type="HAMAP-Rule" id="MF_00138"/>
    </source>
</evidence>
<dbReference type="RefSeq" id="WP_337308442.1">
    <property type="nucleotide sequence ID" value="NZ_JAEKNS010000005.1"/>
</dbReference>
<gene>
    <name evidence="12 15" type="primary">purD</name>
    <name evidence="16" type="ORF">DLM65_07315</name>
    <name evidence="15" type="ORF">JF886_00320</name>
</gene>
<dbReference type="EC" id="6.3.4.13" evidence="4 12"/>
<evidence type="ECO:0000313" key="16">
    <source>
        <dbReference type="EMBL" id="PZR80827.1"/>
    </source>
</evidence>
<dbReference type="InterPro" id="IPR000115">
    <property type="entry name" value="PRibGlycinamide_synth"/>
</dbReference>